<dbReference type="InterPro" id="IPR000914">
    <property type="entry name" value="SBP_5_dom"/>
</dbReference>
<evidence type="ECO:0000313" key="2">
    <source>
        <dbReference type="EMBL" id="HHS62472.1"/>
    </source>
</evidence>
<dbReference type="CDD" id="cd08509">
    <property type="entry name" value="PBP2_TmCBP_oligosaccharides_like"/>
    <property type="match status" value="1"/>
</dbReference>
<dbReference type="InterPro" id="IPR039424">
    <property type="entry name" value="SBP_5"/>
</dbReference>
<accession>A0A7C6AFL0</accession>
<dbReference type="SUPFAM" id="SSF53850">
    <property type="entry name" value="Periplasmic binding protein-like II"/>
    <property type="match status" value="1"/>
</dbReference>
<dbReference type="EMBL" id="DTHJ01000055">
    <property type="protein sequence ID" value="HHS62472.1"/>
    <property type="molecule type" value="Genomic_DNA"/>
</dbReference>
<dbReference type="AlphaFoldDB" id="A0A7C6AFL0"/>
<dbReference type="GO" id="GO:0043190">
    <property type="term" value="C:ATP-binding cassette (ABC) transporter complex"/>
    <property type="evidence" value="ECO:0007669"/>
    <property type="project" value="InterPro"/>
</dbReference>
<name>A0A7C6AFL0_UNCW3</name>
<dbReference type="PANTHER" id="PTHR30290">
    <property type="entry name" value="PERIPLASMIC BINDING COMPONENT OF ABC TRANSPORTER"/>
    <property type="match status" value="1"/>
</dbReference>
<dbReference type="Pfam" id="PF00496">
    <property type="entry name" value="SBP_bac_5"/>
    <property type="match status" value="1"/>
</dbReference>
<evidence type="ECO:0000259" key="1">
    <source>
        <dbReference type="Pfam" id="PF00496"/>
    </source>
</evidence>
<dbReference type="Gene3D" id="3.10.105.10">
    <property type="entry name" value="Dipeptide-binding Protein, Domain 3"/>
    <property type="match status" value="1"/>
</dbReference>
<dbReference type="GO" id="GO:0042597">
    <property type="term" value="C:periplasmic space"/>
    <property type="evidence" value="ECO:0007669"/>
    <property type="project" value="UniProtKB-ARBA"/>
</dbReference>
<dbReference type="GO" id="GO:0015833">
    <property type="term" value="P:peptide transport"/>
    <property type="evidence" value="ECO:0007669"/>
    <property type="project" value="TreeGrafter"/>
</dbReference>
<dbReference type="PANTHER" id="PTHR30290:SF16">
    <property type="entry name" value="OLIGOPEPTIDE ABC TRANSPORTER, PERIPLASMIC OLIGOPEPTIDE-BINDING PROTEIN"/>
    <property type="match status" value="1"/>
</dbReference>
<dbReference type="Gene3D" id="3.90.76.10">
    <property type="entry name" value="Dipeptide-binding Protein, Domain 1"/>
    <property type="match status" value="1"/>
</dbReference>
<dbReference type="PIRSF" id="PIRSF002741">
    <property type="entry name" value="MppA"/>
    <property type="match status" value="1"/>
</dbReference>
<protein>
    <submittedName>
        <fullName evidence="2">ABC transporter substrate-binding protein</fullName>
    </submittedName>
</protein>
<sequence>MIFMRKLSIFVVVLILALSVSVVLGQATTTTYPQPSEYGPGILNWGSNVKYGGTYTFLNTAPYSYSLNPFSTVALPSVGLIYEPLMYMSPDGNVTYLLATSYKWINDTTLETTIRKNVRWTDGVPFTPEDVVFTFNYVKEHPSIDTNAIWASTNHLQSVSASGDNVYFKFTQPSYAALPYIISQQIVPEHIWSKITDPSKDVNLNPIGTGPFIFKSFNQANQVAEYVKNPNYWMEGRPYVDKVIMKGTFGGNQAATLALIKHEGDVAQIYIPDIGKAYVDKDPQNNKFWWPVMGNNYLITNDTEYPFSIPEFRKALSMAMDRQFIVLSDYGKDLQNYENPTMIPLPQISWMDPTLTSLASSLVAYNPKGAQELLASIGFKKNAQGLLTGPDGKVLPAYTIKVVAGWTDWITGAQILVDEFKEIGLRVSVDQESFGAFYSDLQNGNFDMTVVGYYATTPNPYAMYFSALSSDQTAPIGKPAIGNFCRYTNPLIDDALNVFNSYFNPRIQRQAIYTIERIVLDDMPIIPFLPGPFWYEYQTQTLTGFPNAEHPYTYVLAGIPQELIALNVHLK</sequence>
<dbReference type="Gene3D" id="3.40.190.10">
    <property type="entry name" value="Periplasmic binding protein-like II"/>
    <property type="match status" value="1"/>
</dbReference>
<dbReference type="GO" id="GO:1904680">
    <property type="term" value="F:peptide transmembrane transporter activity"/>
    <property type="evidence" value="ECO:0007669"/>
    <property type="project" value="TreeGrafter"/>
</dbReference>
<dbReference type="InterPro" id="IPR030678">
    <property type="entry name" value="Peptide/Ni-bd"/>
</dbReference>
<proteinExistence type="predicted"/>
<organism evidence="2">
    <name type="scientific">candidate division WOR-3 bacterium</name>
    <dbReference type="NCBI Taxonomy" id="2052148"/>
    <lineage>
        <taxon>Bacteria</taxon>
        <taxon>Bacteria division WOR-3</taxon>
    </lineage>
</organism>
<reference evidence="2" key="1">
    <citation type="journal article" date="2020" name="mSystems">
        <title>Genome- and Community-Level Interaction Insights into Carbon Utilization and Element Cycling Functions of Hydrothermarchaeota in Hydrothermal Sediment.</title>
        <authorList>
            <person name="Zhou Z."/>
            <person name="Liu Y."/>
            <person name="Xu W."/>
            <person name="Pan J."/>
            <person name="Luo Z.H."/>
            <person name="Li M."/>
        </authorList>
    </citation>
    <scope>NUCLEOTIDE SEQUENCE [LARGE SCALE GENOMIC DNA]</scope>
    <source>
        <strain evidence="2">SpSt-783</strain>
    </source>
</reference>
<feature type="domain" description="Solute-binding protein family 5" evidence="1">
    <location>
        <begin position="94"/>
        <end position="472"/>
    </location>
</feature>
<comment type="caution">
    <text evidence="2">The sequence shown here is derived from an EMBL/GenBank/DDBJ whole genome shotgun (WGS) entry which is preliminary data.</text>
</comment>
<gene>
    <name evidence="2" type="ORF">ENV70_02490</name>
</gene>